<dbReference type="AlphaFoldDB" id="A0A164WQ60"/>
<keyword evidence="2" id="KW-0349">Heme</keyword>
<dbReference type="GO" id="GO:0046872">
    <property type="term" value="F:metal ion binding"/>
    <property type="evidence" value="ECO:0007669"/>
    <property type="project" value="UniProtKB-KW"/>
</dbReference>
<dbReference type="Pfam" id="PF03098">
    <property type="entry name" value="An_peroxidase"/>
    <property type="match status" value="1"/>
</dbReference>
<dbReference type="PRINTS" id="PR00457">
    <property type="entry name" value="ANPEROXIDASE"/>
</dbReference>
<dbReference type="GO" id="GO:0004601">
    <property type="term" value="F:peroxidase activity"/>
    <property type="evidence" value="ECO:0007669"/>
    <property type="project" value="UniProtKB-KW"/>
</dbReference>
<dbReference type="OrthoDB" id="823504at2759"/>
<feature type="signal peptide" evidence="3">
    <location>
        <begin position="1"/>
        <end position="19"/>
    </location>
</feature>
<dbReference type="Proteomes" id="UP000076858">
    <property type="component" value="Unassembled WGS sequence"/>
</dbReference>
<evidence type="ECO:0008006" key="6">
    <source>
        <dbReference type="Google" id="ProtNLM"/>
    </source>
</evidence>
<dbReference type="InterPro" id="IPR019791">
    <property type="entry name" value="Haem_peroxidase_animal"/>
</dbReference>
<keyword evidence="5" id="KW-1185">Reference proteome</keyword>
<dbReference type="STRING" id="35525.A0A164WQ60"/>
<dbReference type="PANTHER" id="PTHR11475">
    <property type="entry name" value="OXIDASE/PEROXIDASE"/>
    <property type="match status" value="1"/>
</dbReference>
<dbReference type="GO" id="GO:0020037">
    <property type="term" value="F:heme binding"/>
    <property type="evidence" value="ECO:0007669"/>
    <property type="project" value="InterPro"/>
</dbReference>
<name>A0A164WQ60_9CRUS</name>
<dbReference type="SUPFAM" id="SSF48113">
    <property type="entry name" value="Heme-dependent peroxidases"/>
    <property type="match status" value="1"/>
</dbReference>
<dbReference type="InterPro" id="IPR037120">
    <property type="entry name" value="Haem_peroxidase_sf_animal"/>
</dbReference>
<evidence type="ECO:0000256" key="2">
    <source>
        <dbReference type="PIRSR" id="PIRSR619791-2"/>
    </source>
</evidence>
<comment type="caution">
    <text evidence="4">The sequence shown here is derived from an EMBL/GenBank/DDBJ whole genome shotgun (WGS) entry which is preliminary data.</text>
</comment>
<dbReference type="CDD" id="cd09823">
    <property type="entry name" value="peroxinectin_like"/>
    <property type="match status" value="1"/>
</dbReference>
<organism evidence="4 5">
    <name type="scientific">Daphnia magna</name>
    <dbReference type="NCBI Taxonomy" id="35525"/>
    <lineage>
        <taxon>Eukaryota</taxon>
        <taxon>Metazoa</taxon>
        <taxon>Ecdysozoa</taxon>
        <taxon>Arthropoda</taxon>
        <taxon>Crustacea</taxon>
        <taxon>Branchiopoda</taxon>
        <taxon>Diplostraca</taxon>
        <taxon>Cladocera</taxon>
        <taxon>Anomopoda</taxon>
        <taxon>Daphniidae</taxon>
        <taxon>Daphnia</taxon>
    </lineage>
</organism>
<gene>
    <name evidence="4" type="ORF">APZ42_021451</name>
</gene>
<keyword evidence="2" id="KW-0408">Iron</keyword>
<keyword evidence="1" id="KW-0560">Oxidoreductase</keyword>
<dbReference type="EMBL" id="LRGB01001151">
    <property type="protein sequence ID" value="KZS13473.1"/>
    <property type="molecule type" value="Genomic_DNA"/>
</dbReference>
<evidence type="ECO:0000313" key="5">
    <source>
        <dbReference type="Proteomes" id="UP000076858"/>
    </source>
</evidence>
<dbReference type="InterPro" id="IPR010255">
    <property type="entry name" value="Haem_peroxidase_sf"/>
</dbReference>
<evidence type="ECO:0000256" key="1">
    <source>
        <dbReference type="ARBA" id="ARBA00022559"/>
    </source>
</evidence>
<protein>
    <recommendedName>
        <fullName evidence="6">Double oxidase: two peroxidase domains</fullName>
    </recommendedName>
</protein>
<sequence>MTLINAVTVLILWFGTSLSAVENGFNRQVPLPSVPVCDPMYKYRSFDGTCNNLKNPRFGQANTVNQRLMGPATYADGNDLYHFNLMKQAIQNAGISKIRLSASGAPLPSTRLITTIVTMNESVSNNDASLLTMQWGQFLDHDFSRAQAARNSTGGAISCCDGGRFGNVTANPHPECLHIPIPNNDPVYSNANCINMVRNTFGLYLNGSTPRSREQISALTSWIDGSMIYGSSNATAQSLRDLNSTKGLMKVSIQKGKVLLPIINTCCPDDPTNTCSDATSCFTGGDSRLRQHPLLTVMHTLWLREHNRVANALFAKFGASKSSEFYFQEARRIVIAELQHITYAEYLPVILGPKALFVGAYNDKSDPAVFNEFSAAAFRMGHSQLRSFIRLYEADGTRSNQSFLLGNSFNSATRLLNTNFIDNALRGLMRTPAQSVDECFADDITSQLLRTQTASLGGDLISINMQRGRDHGMPPYIIARQIALKWLKDRPETPLPTTMDHLSSTTSVDIINYFKKVYASVRDIDLYIGGVTEERLPGAAVGPTFTYIIAKQFENLRQSDRFFYSHLTQSVSFTAAQLNEIKKVKLARIICDNNDGTVKQIQPNAFRNPTGLNKPVPCTSMNGIDFAKFVK</sequence>
<proteinExistence type="predicted"/>
<dbReference type="FunFam" id="1.10.640.10:FF:000014">
    <property type="entry name" value="Uncharacterized protein"/>
    <property type="match status" value="1"/>
</dbReference>
<reference evidence="4 5" key="1">
    <citation type="submission" date="2016-03" db="EMBL/GenBank/DDBJ databases">
        <title>EvidentialGene: Evidence-directed Construction of Genes on Genomes.</title>
        <authorList>
            <person name="Gilbert D.G."/>
            <person name="Choi J.-H."/>
            <person name="Mockaitis K."/>
            <person name="Colbourne J."/>
            <person name="Pfrender M."/>
        </authorList>
    </citation>
    <scope>NUCLEOTIDE SEQUENCE [LARGE SCALE GENOMIC DNA]</scope>
    <source>
        <strain evidence="4 5">Xinb3</strain>
        <tissue evidence="4">Complete organism</tissue>
    </source>
</reference>
<keyword evidence="2" id="KW-0479">Metal-binding</keyword>
<dbReference type="PROSITE" id="PS50292">
    <property type="entry name" value="PEROXIDASE_3"/>
    <property type="match status" value="1"/>
</dbReference>
<dbReference type="Gene3D" id="1.10.640.10">
    <property type="entry name" value="Haem peroxidase domain superfamily, animal type"/>
    <property type="match status" value="1"/>
</dbReference>
<dbReference type="GO" id="GO:0006979">
    <property type="term" value="P:response to oxidative stress"/>
    <property type="evidence" value="ECO:0007669"/>
    <property type="project" value="InterPro"/>
</dbReference>
<feature type="binding site" description="axial binding residue" evidence="2">
    <location>
        <position position="382"/>
    </location>
    <ligand>
        <name>heme b</name>
        <dbReference type="ChEBI" id="CHEBI:60344"/>
    </ligand>
    <ligandPart>
        <name>Fe</name>
        <dbReference type="ChEBI" id="CHEBI:18248"/>
    </ligandPart>
</feature>
<evidence type="ECO:0000313" key="4">
    <source>
        <dbReference type="EMBL" id="KZS13473.1"/>
    </source>
</evidence>
<keyword evidence="1" id="KW-0575">Peroxidase</keyword>
<dbReference type="PANTHER" id="PTHR11475:SF114">
    <property type="entry name" value="PEROXIDASE-LIKE PROTEIN"/>
    <property type="match status" value="1"/>
</dbReference>
<keyword evidence="3" id="KW-0732">Signal</keyword>
<evidence type="ECO:0000256" key="3">
    <source>
        <dbReference type="SAM" id="SignalP"/>
    </source>
</evidence>
<accession>A0A164WQ60</accession>
<feature type="chain" id="PRO_5007854159" description="Double oxidase: two peroxidase domains" evidence="3">
    <location>
        <begin position="20"/>
        <end position="631"/>
    </location>
</feature>